<dbReference type="PROSITE" id="PS51007">
    <property type="entry name" value="CYTC"/>
    <property type="match status" value="1"/>
</dbReference>
<name>A0A521ELN8_SACCC</name>
<evidence type="ECO:0000256" key="3">
    <source>
        <dbReference type="ARBA" id="ARBA00023004"/>
    </source>
</evidence>
<dbReference type="AlphaFoldDB" id="A0A521ELN8"/>
<evidence type="ECO:0000259" key="7">
    <source>
        <dbReference type="PROSITE" id="PS51007"/>
    </source>
</evidence>
<evidence type="ECO:0000256" key="2">
    <source>
        <dbReference type="ARBA" id="ARBA00022723"/>
    </source>
</evidence>
<dbReference type="Gene3D" id="3.90.10.10">
    <property type="entry name" value="Cytochrome C3"/>
    <property type="match status" value="2"/>
</dbReference>
<dbReference type="SUPFAM" id="SSF48695">
    <property type="entry name" value="Multiheme cytochromes"/>
    <property type="match status" value="1"/>
</dbReference>
<proteinExistence type="predicted"/>
<keyword evidence="3 4" id="KW-0408">Iron</keyword>
<protein>
    <submittedName>
        <fullName evidence="8">Cytochrome c7</fullName>
    </submittedName>
</protein>
<feature type="signal peptide" evidence="6">
    <location>
        <begin position="1"/>
        <end position="28"/>
    </location>
</feature>
<keyword evidence="5" id="KW-1133">Transmembrane helix</keyword>
<evidence type="ECO:0000313" key="9">
    <source>
        <dbReference type="Proteomes" id="UP000319040"/>
    </source>
</evidence>
<keyword evidence="5" id="KW-0472">Membrane</keyword>
<dbReference type="Proteomes" id="UP000319040">
    <property type="component" value="Unassembled WGS sequence"/>
</dbReference>
<feature type="transmembrane region" description="Helical" evidence="5">
    <location>
        <begin position="180"/>
        <end position="200"/>
    </location>
</feature>
<dbReference type="SUPFAM" id="SSF46626">
    <property type="entry name" value="Cytochrome c"/>
    <property type="match status" value="1"/>
</dbReference>
<keyword evidence="9" id="KW-1185">Reference proteome</keyword>
<dbReference type="InterPro" id="IPR009056">
    <property type="entry name" value="Cyt_c-like_dom"/>
</dbReference>
<feature type="transmembrane region" description="Helical" evidence="5">
    <location>
        <begin position="149"/>
        <end position="168"/>
    </location>
</feature>
<keyword evidence="5" id="KW-0812">Transmembrane</keyword>
<evidence type="ECO:0000256" key="6">
    <source>
        <dbReference type="SAM" id="SignalP"/>
    </source>
</evidence>
<keyword evidence="2 4" id="KW-0479">Metal-binding</keyword>
<dbReference type="EMBL" id="FXTB01000009">
    <property type="protein sequence ID" value="SMO84040.1"/>
    <property type="molecule type" value="Genomic_DNA"/>
</dbReference>
<dbReference type="CDD" id="cd08168">
    <property type="entry name" value="Cytochrom_C3"/>
    <property type="match status" value="1"/>
</dbReference>
<evidence type="ECO:0000313" key="8">
    <source>
        <dbReference type="EMBL" id="SMO84040.1"/>
    </source>
</evidence>
<dbReference type="InterPro" id="IPR036909">
    <property type="entry name" value="Cyt_c-like_dom_sf"/>
</dbReference>
<feature type="chain" id="PRO_5021927324" evidence="6">
    <location>
        <begin position="29"/>
        <end position="379"/>
    </location>
</feature>
<dbReference type="GO" id="GO:0046872">
    <property type="term" value="F:metal ion binding"/>
    <property type="evidence" value="ECO:0007669"/>
    <property type="project" value="UniProtKB-KW"/>
</dbReference>
<sequence length="379" mass="42233">MKIFSCITPVNIRFVLLASLLCSFSIHAFSSQNGKPYAESDEFNLMMGERLFEGLITTGENTPSCISCHAKFTGDSINWNPTAMEIAMATQGLDFEDFKSIVNSPADGFIAKVHKGYDLSDEQVAQIRFYLKTLGTEGPGEKPANYPQLLLFVFLGLLMALALIDLLFTKIVRYKMVHILIIVIGVTVHLKMAYAGAAGLSRSEGYMPDQPIKFSHKVHAGDNKIDCMYCHFSAETSKSAGIPGPGLCMNCHVIVREGSLSGKSEIAKLIKHYEEGTDIEWVRVHNLPDHVFFSHAQHVKAGKIDCNQCHGPVEEMHILKQQNDLSMSWCLDCHKTTNVQFNNDYYSIYDKYHSELAQGARDSIKAVDIGANDCMKCHY</sequence>
<evidence type="ECO:0000256" key="1">
    <source>
        <dbReference type="ARBA" id="ARBA00022617"/>
    </source>
</evidence>
<dbReference type="GO" id="GO:0020037">
    <property type="term" value="F:heme binding"/>
    <property type="evidence" value="ECO:0007669"/>
    <property type="project" value="InterPro"/>
</dbReference>
<organism evidence="8 9">
    <name type="scientific">Saccharicrinis carchari</name>
    <dbReference type="NCBI Taxonomy" id="1168039"/>
    <lineage>
        <taxon>Bacteria</taxon>
        <taxon>Pseudomonadati</taxon>
        <taxon>Bacteroidota</taxon>
        <taxon>Bacteroidia</taxon>
        <taxon>Marinilabiliales</taxon>
        <taxon>Marinilabiliaceae</taxon>
        <taxon>Saccharicrinis</taxon>
    </lineage>
</organism>
<accession>A0A521ELN8</accession>
<dbReference type="RefSeq" id="WP_142534253.1">
    <property type="nucleotide sequence ID" value="NZ_FXTB01000009.1"/>
</dbReference>
<evidence type="ECO:0000256" key="4">
    <source>
        <dbReference type="PROSITE-ProRule" id="PRU00433"/>
    </source>
</evidence>
<dbReference type="OrthoDB" id="9782196at2"/>
<reference evidence="8 9" key="1">
    <citation type="submission" date="2017-05" db="EMBL/GenBank/DDBJ databases">
        <authorList>
            <person name="Varghese N."/>
            <person name="Submissions S."/>
        </authorList>
    </citation>
    <scope>NUCLEOTIDE SEQUENCE [LARGE SCALE GENOMIC DNA]</scope>
    <source>
        <strain evidence="8 9">DSM 27040</strain>
    </source>
</reference>
<dbReference type="PANTHER" id="PTHR39425">
    <property type="entry name" value="LIPOPROTEIN CYTOCHROME C"/>
    <property type="match status" value="1"/>
</dbReference>
<keyword evidence="6" id="KW-0732">Signal</keyword>
<dbReference type="InterPro" id="IPR036280">
    <property type="entry name" value="Multihaem_cyt_sf"/>
</dbReference>
<dbReference type="GO" id="GO:0009055">
    <property type="term" value="F:electron transfer activity"/>
    <property type="evidence" value="ECO:0007669"/>
    <property type="project" value="InterPro"/>
</dbReference>
<keyword evidence="1 4" id="KW-0349">Heme</keyword>
<gene>
    <name evidence="8" type="ORF">SAMN06265379_10954</name>
</gene>
<feature type="domain" description="Cytochrome c" evidence="7">
    <location>
        <begin position="43"/>
        <end position="135"/>
    </location>
</feature>
<evidence type="ECO:0000256" key="5">
    <source>
        <dbReference type="SAM" id="Phobius"/>
    </source>
</evidence>
<dbReference type="PANTHER" id="PTHR39425:SF1">
    <property type="entry name" value="CYTOCHROME C7-LIKE DOMAIN-CONTAINING PROTEIN"/>
    <property type="match status" value="1"/>
</dbReference>